<dbReference type="RefSeq" id="WP_183969066.1">
    <property type="nucleotide sequence ID" value="NZ_BAABEW010000024.1"/>
</dbReference>
<keyword evidence="1" id="KW-0813">Transport</keyword>
<evidence type="ECO:0000256" key="5">
    <source>
        <dbReference type="PIRSR" id="PIRSR601486-1"/>
    </source>
</evidence>
<name>A0A7W8HJ13_9BURK</name>
<dbReference type="InterPro" id="IPR001486">
    <property type="entry name" value="Hemoglobin_trunc"/>
</dbReference>
<proteinExistence type="predicted"/>
<dbReference type="GO" id="GO:0019825">
    <property type="term" value="F:oxygen binding"/>
    <property type="evidence" value="ECO:0007669"/>
    <property type="project" value="InterPro"/>
</dbReference>
<dbReference type="GO" id="GO:0020037">
    <property type="term" value="F:heme binding"/>
    <property type="evidence" value="ECO:0007669"/>
    <property type="project" value="InterPro"/>
</dbReference>
<dbReference type="SUPFAM" id="SSF46458">
    <property type="entry name" value="Globin-like"/>
    <property type="match status" value="1"/>
</dbReference>
<keyword evidence="7" id="KW-1185">Reference proteome</keyword>
<evidence type="ECO:0000313" key="6">
    <source>
        <dbReference type="EMBL" id="MBB5272987.1"/>
    </source>
</evidence>
<reference evidence="6 7" key="1">
    <citation type="submission" date="2020-08" db="EMBL/GenBank/DDBJ databases">
        <title>Genomic Encyclopedia of Type Strains, Phase IV (KMG-IV): sequencing the most valuable type-strain genomes for metagenomic binning, comparative biology and taxonomic classification.</title>
        <authorList>
            <person name="Goeker M."/>
        </authorList>
    </citation>
    <scope>NUCLEOTIDE SEQUENCE [LARGE SCALE GENOMIC DNA]</scope>
    <source>
        <strain evidence="6 7">DSM 29781</strain>
    </source>
</reference>
<dbReference type="EMBL" id="JACHGB010000005">
    <property type="protein sequence ID" value="MBB5272987.1"/>
    <property type="molecule type" value="Genomic_DNA"/>
</dbReference>
<dbReference type="GO" id="GO:0046872">
    <property type="term" value="F:metal ion binding"/>
    <property type="evidence" value="ECO:0007669"/>
    <property type="project" value="UniProtKB-KW"/>
</dbReference>
<evidence type="ECO:0000256" key="4">
    <source>
        <dbReference type="ARBA" id="ARBA00023004"/>
    </source>
</evidence>
<dbReference type="Proteomes" id="UP000532440">
    <property type="component" value="Unassembled WGS sequence"/>
</dbReference>
<dbReference type="InterPro" id="IPR009050">
    <property type="entry name" value="Globin-like_sf"/>
</dbReference>
<protein>
    <submittedName>
        <fullName evidence="6">Hemoglobin</fullName>
    </submittedName>
</protein>
<feature type="binding site" description="distal binding residue" evidence="5">
    <location>
        <position position="42"/>
    </location>
    <ligand>
        <name>heme</name>
        <dbReference type="ChEBI" id="CHEBI:30413"/>
    </ligand>
    <ligandPart>
        <name>Fe</name>
        <dbReference type="ChEBI" id="CHEBI:18248"/>
    </ligandPart>
</feature>
<dbReference type="AlphaFoldDB" id="A0A7W8HJ13"/>
<dbReference type="Pfam" id="PF01152">
    <property type="entry name" value="Bac_globin"/>
    <property type="match status" value="1"/>
</dbReference>
<evidence type="ECO:0000256" key="2">
    <source>
        <dbReference type="ARBA" id="ARBA00022617"/>
    </source>
</evidence>
<dbReference type="Gene3D" id="1.10.490.10">
    <property type="entry name" value="Globins"/>
    <property type="match status" value="1"/>
</dbReference>
<evidence type="ECO:0000313" key="7">
    <source>
        <dbReference type="Proteomes" id="UP000532440"/>
    </source>
</evidence>
<dbReference type="CDD" id="cd08916">
    <property type="entry name" value="TrHb3_P"/>
    <property type="match status" value="1"/>
</dbReference>
<evidence type="ECO:0000256" key="1">
    <source>
        <dbReference type="ARBA" id="ARBA00022448"/>
    </source>
</evidence>
<comment type="caution">
    <text evidence="6">The sequence shown here is derived from an EMBL/GenBank/DDBJ whole genome shotgun (WGS) entry which is preliminary data.</text>
</comment>
<keyword evidence="4 5" id="KW-0408">Iron</keyword>
<sequence length="133" mass="15188">MPTPDLCTEDEVVRLVHDFYAKVRADPELGPVFDAHITDWDHHLSKMVDFWSSTLRGTARYRGTPMPAHVALPGLHPGLFHRWLALFDETARGIGSQAMQTRACDLARRIAESLWFGYQAHRDPERIARSLTH</sequence>
<gene>
    <name evidence="6" type="ORF">HNQ70_003010</name>
</gene>
<keyword evidence="3 5" id="KW-0479">Metal-binding</keyword>
<organism evidence="6 7">
    <name type="scientific">Quisquiliibacterium transsilvanicum</name>
    <dbReference type="NCBI Taxonomy" id="1549638"/>
    <lineage>
        <taxon>Bacteria</taxon>
        <taxon>Pseudomonadati</taxon>
        <taxon>Pseudomonadota</taxon>
        <taxon>Betaproteobacteria</taxon>
        <taxon>Burkholderiales</taxon>
        <taxon>Burkholderiaceae</taxon>
        <taxon>Quisquiliibacterium</taxon>
    </lineage>
</organism>
<accession>A0A7W8HJ13</accession>
<evidence type="ECO:0000256" key="3">
    <source>
        <dbReference type="ARBA" id="ARBA00022723"/>
    </source>
</evidence>
<dbReference type="InterPro" id="IPR012292">
    <property type="entry name" value="Globin/Proto"/>
</dbReference>
<keyword evidence="2 5" id="KW-0349">Heme</keyword>